<gene>
    <name evidence="1" type="ORF">GLYMA_19G062500</name>
</gene>
<protein>
    <submittedName>
        <fullName evidence="1 2">Uncharacterized protein</fullName>
    </submittedName>
</protein>
<dbReference type="EMBL" id="CM000852">
    <property type="protein sequence ID" value="KRG94104.1"/>
    <property type="molecule type" value="Genomic_DNA"/>
</dbReference>
<dbReference type="AlphaFoldDB" id="A0A0R0EUI5"/>
<keyword evidence="3" id="KW-1185">Reference proteome</keyword>
<reference evidence="1" key="3">
    <citation type="submission" date="2018-07" db="EMBL/GenBank/DDBJ databases">
        <title>WGS assembly of Glycine max.</title>
        <authorList>
            <person name="Schmutz J."/>
            <person name="Cannon S."/>
            <person name="Schlueter J."/>
            <person name="Ma J."/>
            <person name="Mitros T."/>
            <person name="Nelson W."/>
            <person name="Hyten D."/>
            <person name="Song Q."/>
            <person name="Thelen J."/>
            <person name="Cheng J."/>
            <person name="Xu D."/>
            <person name="Hellsten U."/>
            <person name="May G."/>
            <person name="Yu Y."/>
            <person name="Sakurai T."/>
            <person name="Umezawa T."/>
            <person name="Bhattacharyya M."/>
            <person name="Sandhu D."/>
            <person name="Valliyodan B."/>
            <person name="Lindquist E."/>
            <person name="Peto M."/>
            <person name="Grant D."/>
            <person name="Shu S."/>
            <person name="Goodstein D."/>
            <person name="Barry K."/>
            <person name="Futrell-Griggs M."/>
            <person name="Abernathy B."/>
            <person name="Du J."/>
            <person name="Tian Z."/>
            <person name="Zhu L."/>
            <person name="Gill N."/>
            <person name="Joshi T."/>
            <person name="Libault M."/>
            <person name="Sethuraman A."/>
            <person name="Zhang X."/>
            <person name="Shinozaki K."/>
            <person name="Nguyen H."/>
            <person name="Wing R."/>
            <person name="Cregan P."/>
            <person name="Specht J."/>
            <person name="Grimwood J."/>
            <person name="Rokhsar D."/>
            <person name="Stacey G."/>
            <person name="Shoemaker R."/>
            <person name="Jackson S."/>
        </authorList>
    </citation>
    <scope>NUCLEOTIDE SEQUENCE</scope>
    <source>
        <tissue evidence="1">Callus</tissue>
    </source>
</reference>
<accession>A0A0R0EUI5</accession>
<dbReference type="Gramene" id="KRG94104">
    <property type="protein sequence ID" value="KRG94104"/>
    <property type="gene ID" value="GLYMA_19G062500"/>
</dbReference>
<proteinExistence type="predicted"/>
<name>A0A0R0EUI5_SOYBN</name>
<evidence type="ECO:0000313" key="2">
    <source>
        <dbReference type="EnsemblPlants" id="KRG94104"/>
    </source>
</evidence>
<dbReference type="Proteomes" id="UP000008827">
    <property type="component" value="Chromosome 19"/>
</dbReference>
<evidence type="ECO:0000313" key="1">
    <source>
        <dbReference type="EMBL" id="KRG94104.1"/>
    </source>
</evidence>
<organism evidence="1">
    <name type="scientific">Glycine max</name>
    <name type="common">Soybean</name>
    <name type="synonym">Glycine hispida</name>
    <dbReference type="NCBI Taxonomy" id="3847"/>
    <lineage>
        <taxon>Eukaryota</taxon>
        <taxon>Viridiplantae</taxon>
        <taxon>Streptophyta</taxon>
        <taxon>Embryophyta</taxon>
        <taxon>Tracheophyta</taxon>
        <taxon>Spermatophyta</taxon>
        <taxon>Magnoliopsida</taxon>
        <taxon>eudicotyledons</taxon>
        <taxon>Gunneridae</taxon>
        <taxon>Pentapetalae</taxon>
        <taxon>rosids</taxon>
        <taxon>fabids</taxon>
        <taxon>Fabales</taxon>
        <taxon>Fabaceae</taxon>
        <taxon>Papilionoideae</taxon>
        <taxon>50 kb inversion clade</taxon>
        <taxon>NPAAA clade</taxon>
        <taxon>indigoferoid/millettioid clade</taxon>
        <taxon>Phaseoleae</taxon>
        <taxon>Glycine</taxon>
        <taxon>Glycine subgen. Soja</taxon>
    </lineage>
</organism>
<evidence type="ECO:0000313" key="3">
    <source>
        <dbReference type="Proteomes" id="UP000008827"/>
    </source>
</evidence>
<sequence>MTSILHKKEEIGNTIINGFGLHVRNVKFHTSYWIYSLSQVAQKFTSFPCLLISLTPFRNNIIVPCDPQSTEQCLTFTAITSTAG</sequence>
<dbReference type="InParanoid" id="A0A0R0EUI5"/>
<dbReference type="EnsemblPlants" id="KRG94104">
    <property type="protein sequence ID" value="KRG94104"/>
    <property type="gene ID" value="GLYMA_19G062500"/>
</dbReference>
<reference evidence="1 2" key="1">
    <citation type="journal article" date="2010" name="Nature">
        <title>Genome sequence of the palaeopolyploid soybean.</title>
        <authorList>
            <person name="Schmutz J."/>
            <person name="Cannon S.B."/>
            <person name="Schlueter J."/>
            <person name="Ma J."/>
            <person name="Mitros T."/>
            <person name="Nelson W."/>
            <person name="Hyten D.L."/>
            <person name="Song Q."/>
            <person name="Thelen J.J."/>
            <person name="Cheng J."/>
            <person name="Xu D."/>
            <person name="Hellsten U."/>
            <person name="May G.D."/>
            <person name="Yu Y."/>
            <person name="Sakurai T."/>
            <person name="Umezawa T."/>
            <person name="Bhattacharyya M.K."/>
            <person name="Sandhu D."/>
            <person name="Valliyodan B."/>
            <person name="Lindquist E."/>
            <person name="Peto M."/>
            <person name="Grant D."/>
            <person name="Shu S."/>
            <person name="Goodstein D."/>
            <person name="Barry K."/>
            <person name="Futrell-Griggs M."/>
            <person name="Abernathy B."/>
            <person name="Du J."/>
            <person name="Tian Z."/>
            <person name="Zhu L."/>
            <person name="Gill N."/>
            <person name="Joshi T."/>
            <person name="Libault M."/>
            <person name="Sethuraman A."/>
            <person name="Zhang X.-C."/>
            <person name="Shinozaki K."/>
            <person name="Nguyen H.T."/>
            <person name="Wing R.A."/>
            <person name="Cregan P."/>
            <person name="Specht J."/>
            <person name="Grimwood J."/>
            <person name="Rokhsar D."/>
            <person name="Stacey G."/>
            <person name="Shoemaker R.C."/>
            <person name="Jackson S.A."/>
        </authorList>
    </citation>
    <scope>NUCLEOTIDE SEQUENCE</scope>
    <source>
        <strain evidence="2">cv. Williams 82</strain>
        <tissue evidence="1">Callus</tissue>
    </source>
</reference>
<reference evidence="2" key="2">
    <citation type="submission" date="2018-02" db="UniProtKB">
        <authorList>
            <consortium name="EnsemblPlants"/>
        </authorList>
    </citation>
    <scope>IDENTIFICATION</scope>
    <source>
        <strain evidence="2">Williams 82</strain>
    </source>
</reference>